<dbReference type="STRING" id="490629.SAMN05216266_12072"/>
<dbReference type="AlphaFoldDB" id="A0A1I1C2Y0"/>
<proteinExistence type="predicted"/>
<gene>
    <name evidence="5" type="ORF">SAMN05216266_12072</name>
</gene>
<dbReference type="PROSITE" id="PS50937">
    <property type="entry name" value="HTH_MERR_2"/>
    <property type="match status" value="1"/>
</dbReference>
<reference evidence="6" key="1">
    <citation type="submission" date="2016-10" db="EMBL/GenBank/DDBJ databases">
        <authorList>
            <person name="Varghese N."/>
            <person name="Submissions S."/>
        </authorList>
    </citation>
    <scope>NUCLEOTIDE SEQUENCE [LARGE SCALE GENOMIC DNA]</scope>
    <source>
        <strain evidence="6">CGMCC 4.3568</strain>
    </source>
</reference>
<dbReference type="GO" id="GO:0003677">
    <property type="term" value="F:DNA binding"/>
    <property type="evidence" value="ECO:0007669"/>
    <property type="project" value="UniProtKB-KW"/>
</dbReference>
<keyword evidence="3" id="KW-0804">Transcription</keyword>
<organism evidence="5 6">
    <name type="scientific">Amycolatopsis marina</name>
    <dbReference type="NCBI Taxonomy" id="490629"/>
    <lineage>
        <taxon>Bacteria</taxon>
        <taxon>Bacillati</taxon>
        <taxon>Actinomycetota</taxon>
        <taxon>Actinomycetes</taxon>
        <taxon>Pseudonocardiales</taxon>
        <taxon>Pseudonocardiaceae</taxon>
        <taxon>Amycolatopsis</taxon>
    </lineage>
</organism>
<evidence type="ECO:0000256" key="1">
    <source>
        <dbReference type="ARBA" id="ARBA00023015"/>
    </source>
</evidence>
<dbReference type="SUPFAM" id="SSF46955">
    <property type="entry name" value="Putative DNA-binding domain"/>
    <property type="match status" value="1"/>
</dbReference>
<evidence type="ECO:0000256" key="2">
    <source>
        <dbReference type="ARBA" id="ARBA00023125"/>
    </source>
</evidence>
<dbReference type="GO" id="GO:0003700">
    <property type="term" value="F:DNA-binding transcription factor activity"/>
    <property type="evidence" value="ECO:0007669"/>
    <property type="project" value="InterPro"/>
</dbReference>
<dbReference type="PROSITE" id="PS00552">
    <property type="entry name" value="HTH_MERR_1"/>
    <property type="match status" value="1"/>
</dbReference>
<dbReference type="EMBL" id="FOKG01000020">
    <property type="protein sequence ID" value="SFB56881.1"/>
    <property type="molecule type" value="Genomic_DNA"/>
</dbReference>
<dbReference type="PANTHER" id="PTHR30204">
    <property type="entry name" value="REDOX-CYCLING DRUG-SENSING TRANSCRIPTIONAL ACTIVATOR SOXR"/>
    <property type="match status" value="1"/>
</dbReference>
<sequence length="137" mass="15167">MEMTVGAAAEAAGVSAKAVRLWESKGLLPPAQRTEAGYRTFTHDEVDVLRFIRQAKALDLTLGEIKDILDLQRHGAAPCGQVTTLLDAHITEIDRKLSDLRSMRRTLIEVRRAARDSQRRGEDAVICRIIETADTDA</sequence>
<dbReference type="Proteomes" id="UP000243799">
    <property type="component" value="Unassembled WGS sequence"/>
</dbReference>
<dbReference type="SMART" id="SM00422">
    <property type="entry name" value="HTH_MERR"/>
    <property type="match status" value="1"/>
</dbReference>
<dbReference type="Pfam" id="PF13411">
    <property type="entry name" value="MerR_1"/>
    <property type="match status" value="1"/>
</dbReference>
<protein>
    <submittedName>
        <fullName evidence="5">Transcriptional regulator, MerR family</fullName>
    </submittedName>
</protein>
<name>A0A1I1C2Y0_9PSEU</name>
<keyword evidence="6" id="KW-1185">Reference proteome</keyword>
<dbReference type="RefSeq" id="WP_091676993.1">
    <property type="nucleotide sequence ID" value="NZ_FOKG01000020.1"/>
</dbReference>
<feature type="domain" description="HTH merR-type" evidence="4">
    <location>
        <begin position="1"/>
        <end position="71"/>
    </location>
</feature>
<dbReference type="PANTHER" id="PTHR30204:SF94">
    <property type="entry name" value="HEAVY METAL-DEPENDENT TRANSCRIPTIONAL REGULATOR HI_0293-RELATED"/>
    <property type="match status" value="1"/>
</dbReference>
<dbReference type="PRINTS" id="PR00040">
    <property type="entry name" value="HTHMERR"/>
</dbReference>
<evidence type="ECO:0000313" key="6">
    <source>
        <dbReference type="Proteomes" id="UP000243799"/>
    </source>
</evidence>
<evidence type="ECO:0000256" key="3">
    <source>
        <dbReference type="ARBA" id="ARBA00023163"/>
    </source>
</evidence>
<evidence type="ECO:0000313" key="5">
    <source>
        <dbReference type="EMBL" id="SFB56881.1"/>
    </source>
</evidence>
<dbReference type="InterPro" id="IPR000551">
    <property type="entry name" value="MerR-type_HTH_dom"/>
</dbReference>
<dbReference type="Gene3D" id="1.10.1660.10">
    <property type="match status" value="1"/>
</dbReference>
<dbReference type="OrthoDB" id="9802039at2"/>
<dbReference type="InterPro" id="IPR009061">
    <property type="entry name" value="DNA-bd_dom_put_sf"/>
</dbReference>
<evidence type="ECO:0000259" key="4">
    <source>
        <dbReference type="PROSITE" id="PS50937"/>
    </source>
</evidence>
<keyword evidence="1" id="KW-0805">Transcription regulation</keyword>
<dbReference type="InterPro" id="IPR047057">
    <property type="entry name" value="MerR_fam"/>
</dbReference>
<keyword evidence="2" id="KW-0238">DNA-binding</keyword>
<accession>A0A1I1C2Y0</accession>